<dbReference type="InterPro" id="IPR000531">
    <property type="entry name" value="Beta-barrel_TonB"/>
</dbReference>
<evidence type="ECO:0000256" key="13">
    <source>
        <dbReference type="RuleBase" id="RU003357"/>
    </source>
</evidence>
<dbReference type="RefSeq" id="WP_169493246.1">
    <property type="nucleotide sequence ID" value="NZ_JABBGM010000003.1"/>
</dbReference>
<keyword evidence="11 12" id="KW-0998">Cell outer membrane</keyword>
<name>A0A7Y0G9A4_9SPHN</name>
<evidence type="ECO:0000313" key="18">
    <source>
        <dbReference type="Proteomes" id="UP000583556"/>
    </source>
</evidence>
<evidence type="ECO:0000256" key="2">
    <source>
        <dbReference type="ARBA" id="ARBA00022448"/>
    </source>
</evidence>
<evidence type="ECO:0000256" key="9">
    <source>
        <dbReference type="ARBA" id="ARBA00023077"/>
    </source>
</evidence>
<dbReference type="AlphaFoldDB" id="A0A7Y0G9A4"/>
<feature type="domain" description="TonB-dependent receptor plug" evidence="16">
    <location>
        <begin position="54"/>
        <end position="160"/>
    </location>
</feature>
<evidence type="ECO:0000313" key="17">
    <source>
        <dbReference type="EMBL" id="NML93996.1"/>
    </source>
</evidence>
<keyword evidence="17" id="KW-0675">Receptor</keyword>
<dbReference type="Gene3D" id="2.170.130.10">
    <property type="entry name" value="TonB-dependent receptor, plug domain"/>
    <property type="match status" value="1"/>
</dbReference>
<keyword evidence="2 12" id="KW-0813">Transport</keyword>
<dbReference type="Gene3D" id="2.40.170.20">
    <property type="entry name" value="TonB-dependent receptor, beta-barrel domain"/>
    <property type="match status" value="1"/>
</dbReference>
<dbReference type="Pfam" id="PF07715">
    <property type="entry name" value="Plug"/>
    <property type="match status" value="1"/>
</dbReference>
<dbReference type="Pfam" id="PF00593">
    <property type="entry name" value="TonB_dep_Rec_b-barrel"/>
    <property type="match status" value="1"/>
</dbReference>
<feature type="signal peptide" evidence="14">
    <location>
        <begin position="1"/>
        <end position="21"/>
    </location>
</feature>
<dbReference type="Proteomes" id="UP000583556">
    <property type="component" value="Unassembled WGS sequence"/>
</dbReference>
<evidence type="ECO:0000256" key="1">
    <source>
        <dbReference type="ARBA" id="ARBA00004571"/>
    </source>
</evidence>
<dbReference type="EMBL" id="JABBGM010000003">
    <property type="protein sequence ID" value="NML93996.1"/>
    <property type="molecule type" value="Genomic_DNA"/>
</dbReference>
<feature type="domain" description="TonB-dependent receptor-like beta-barrel" evidence="15">
    <location>
        <begin position="234"/>
        <end position="644"/>
    </location>
</feature>
<dbReference type="PROSITE" id="PS52016">
    <property type="entry name" value="TONB_DEPENDENT_REC_3"/>
    <property type="match status" value="1"/>
</dbReference>
<dbReference type="GO" id="GO:0015344">
    <property type="term" value="F:siderophore uptake transmembrane transporter activity"/>
    <property type="evidence" value="ECO:0007669"/>
    <property type="project" value="TreeGrafter"/>
</dbReference>
<evidence type="ECO:0000256" key="4">
    <source>
        <dbReference type="ARBA" id="ARBA00022496"/>
    </source>
</evidence>
<evidence type="ECO:0000256" key="5">
    <source>
        <dbReference type="ARBA" id="ARBA00022692"/>
    </source>
</evidence>
<dbReference type="PANTHER" id="PTHR32552:SF68">
    <property type="entry name" value="FERRICHROME OUTER MEMBRANE TRANSPORTER_PHAGE RECEPTOR"/>
    <property type="match status" value="1"/>
</dbReference>
<feature type="chain" id="PRO_5030695173" evidence="14">
    <location>
        <begin position="22"/>
        <end position="677"/>
    </location>
</feature>
<sequence>MHTSKFAIALALASAASPALADEPAPPGTSADTTFTVGEIVVSANRMAGSTGNVLTSVDRLGGDVAQRANVNYAWELVGRLPGVLLTNFNQGTTSGKFSFRGFNGEGEINAVKLLIDGIPSNSNDGNMPYIDEVYPLDIAGIEVVRGTSDPRYGLHAIAGSANIKTRIGGTYADARLAGGSFGTYEGQLSAGLETGKFSQNYLVAYRQSEGYRRHGDLDRFSLGGKWFFNPNADVRIGAIARYYKGNAQEPGYLTFADSRRDPRMTNAYNASDGDSREVQQYSLHFDNSLSERLDFTAKAYFNRLRDDRYVKFSAGASQQRRVTSEDHWGVMGALHYHTSLAGMPLMAEIGGDTQWQDNISLRYTAVNRVPTAQTRDQKFKLSVGGVYGQLILEPAPWLRVTPAWRWDWVGGSYLNRLSGQFAPINDYGTISQPKLSVAVLPIKGVTLYGNYGKSFQIGLGSGAYLIPPRTINLDPSINEGWEIGVKYALGDLFEGRIAAWQQTATGEIKRKLNDPLGDSENVGATRRRGFDLQLSAKPVAGLSLWGALTWQKATITTPDPATPQYKGNEIDHVPHWLWSSGVDFTGLPKVRVSLWANGQSSYWLTAANSAANGGKFGNYSLLNVEVAYMVNDRIDVALTGKNLTDTYYEYAWWDGAQTLHSPGDGLNLIGSIRVRF</sequence>
<keyword evidence="5 12" id="KW-0812">Transmembrane</keyword>
<evidence type="ECO:0000256" key="14">
    <source>
        <dbReference type="SAM" id="SignalP"/>
    </source>
</evidence>
<dbReference type="InterPro" id="IPR039426">
    <property type="entry name" value="TonB-dep_rcpt-like"/>
</dbReference>
<reference evidence="17 18" key="1">
    <citation type="submission" date="2020-04" db="EMBL/GenBank/DDBJ databases">
        <title>Novosphingobium sp. TW-4 isolated from soil.</title>
        <authorList>
            <person name="Dahal R.H."/>
            <person name="Chaudhary D.K."/>
        </authorList>
    </citation>
    <scope>NUCLEOTIDE SEQUENCE [LARGE SCALE GENOMIC DNA]</scope>
    <source>
        <strain evidence="17 18">TW-4</strain>
    </source>
</reference>
<evidence type="ECO:0000256" key="3">
    <source>
        <dbReference type="ARBA" id="ARBA00022452"/>
    </source>
</evidence>
<accession>A0A7Y0G9A4</accession>
<comment type="caution">
    <text evidence="17">The sequence shown here is derived from an EMBL/GenBank/DDBJ whole genome shotgun (WGS) entry which is preliminary data.</text>
</comment>
<protein>
    <submittedName>
        <fullName evidence="17">TonB-dependent receptor</fullName>
    </submittedName>
</protein>
<keyword evidence="4" id="KW-0410">Iron transport</keyword>
<evidence type="ECO:0000256" key="12">
    <source>
        <dbReference type="PROSITE-ProRule" id="PRU01360"/>
    </source>
</evidence>
<keyword evidence="9 13" id="KW-0798">TonB box</keyword>
<evidence type="ECO:0000256" key="11">
    <source>
        <dbReference type="ARBA" id="ARBA00023237"/>
    </source>
</evidence>
<dbReference type="SUPFAM" id="SSF56935">
    <property type="entry name" value="Porins"/>
    <property type="match status" value="1"/>
</dbReference>
<comment type="subcellular location">
    <subcellularLocation>
        <location evidence="1 12">Cell outer membrane</location>
        <topology evidence="1 12">Multi-pass membrane protein</topology>
    </subcellularLocation>
</comment>
<keyword evidence="8" id="KW-0406">Ion transport</keyword>
<gene>
    <name evidence="17" type="ORF">HHL27_09995</name>
</gene>
<evidence type="ECO:0000256" key="7">
    <source>
        <dbReference type="ARBA" id="ARBA00023004"/>
    </source>
</evidence>
<evidence type="ECO:0000259" key="15">
    <source>
        <dbReference type="Pfam" id="PF00593"/>
    </source>
</evidence>
<proteinExistence type="inferred from homology"/>
<evidence type="ECO:0000256" key="6">
    <source>
        <dbReference type="ARBA" id="ARBA00022729"/>
    </source>
</evidence>
<keyword evidence="3 12" id="KW-1134">Transmembrane beta strand</keyword>
<dbReference type="InterPro" id="IPR012910">
    <property type="entry name" value="Plug_dom"/>
</dbReference>
<keyword evidence="10 12" id="KW-0472">Membrane</keyword>
<organism evidence="17 18">
    <name type="scientific">Novosphingobium olei</name>
    <dbReference type="NCBI Taxonomy" id="2728851"/>
    <lineage>
        <taxon>Bacteria</taxon>
        <taxon>Pseudomonadati</taxon>
        <taxon>Pseudomonadota</taxon>
        <taxon>Alphaproteobacteria</taxon>
        <taxon>Sphingomonadales</taxon>
        <taxon>Sphingomonadaceae</taxon>
        <taxon>Novosphingobium</taxon>
    </lineage>
</organism>
<dbReference type="GO" id="GO:0009279">
    <property type="term" value="C:cell outer membrane"/>
    <property type="evidence" value="ECO:0007669"/>
    <property type="project" value="UniProtKB-SubCell"/>
</dbReference>
<evidence type="ECO:0000259" key="16">
    <source>
        <dbReference type="Pfam" id="PF07715"/>
    </source>
</evidence>
<keyword evidence="6 14" id="KW-0732">Signal</keyword>
<evidence type="ECO:0000256" key="10">
    <source>
        <dbReference type="ARBA" id="ARBA00023136"/>
    </source>
</evidence>
<keyword evidence="18" id="KW-1185">Reference proteome</keyword>
<dbReference type="PANTHER" id="PTHR32552">
    <property type="entry name" value="FERRICHROME IRON RECEPTOR-RELATED"/>
    <property type="match status" value="1"/>
</dbReference>
<evidence type="ECO:0000256" key="8">
    <source>
        <dbReference type="ARBA" id="ARBA00023065"/>
    </source>
</evidence>
<dbReference type="InterPro" id="IPR037066">
    <property type="entry name" value="Plug_dom_sf"/>
</dbReference>
<keyword evidence="7" id="KW-0408">Iron</keyword>
<comment type="similarity">
    <text evidence="12 13">Belongs to the TonB-dependent receptor family.</text>
</comment>
<dbReference type="InterPro" id="IPR036942">
    <property type="entry name" value="Beta-barrel_TonB_sf"/>
</dbReference>